<organism evidence="1 2">
    <name type="scientific">Nemania bipapillata</name>
    <dbReference type="NCBI Taxonomy" id="110536"/>
    <lineage>
        <taxon>Eukaryota</taxon>
        <taxon>Fungi</taxon>
        <taxon>Dikarya</taxon>
        <taxon>Ascomycota</taxon>
        <taxon>Pezizomycotina</taxon>
        <taxon>Sordariomycetes</taxon>
        <taxon>Xylariomycetidae</taxon>
        <taxon>Xylariales</taxon>
        <taxon>Xylariaceae</taxon>
        <taxon>Nemania</taxon>
    </lineage>
</organism>
<sequence length="315" mass="35703">MPDMRIPEISNNPSKVQLARIAHVYFEHPDLELFSEFARDWGFVEAGRTEDKIWFRGYGVDPYVYVASKSQDGSPRFGGAAFVAKSEEDFEKAALLPGATPSSLADAPGGGKMITFTRSDDTQFHVVYGTFQRYHEGPALVHKLGHFGLVYRDFDTEISWYTGNFNFVPSNVLYHWDFSNIDVLTFLHLDLGQEFSDHHAMFMQRAPPEVKKSYLHHTSYEVADFDEQLIGHEYLAKKGHESVWGVGRHVLGSQIFDYWKDPSGFKIEHYADGDLVNEDTPTTREVVGPLSVWGPELPKDFGNDTAKDKDGLLLK</sequence>
<dbReference type="Proteomes" id="UP001153334">
    <property type="component" value="Unassembled WGS sequence"/>
</dbReference>
<name>A0ACC2J7C5_9PEZI</name>
<evidence type="ECO:0000313" key="2">
    <source>
        <dbReference type="Proteomes" id="UP001153334"/>
    </source>
</evidence>
<gene>
    <name evidence="1" type="ORF">ONZ43_g645</name>
</gene>
<protein>
    <submittedName>
        <fullName evidence="1">Uncharacterized protein</fullName>
    </submittedName>
</protein>
<proteinExistence type="predicted"/>
<accession>A0ACC2J7C5</accession>
<evidence type="ECO:0000313" key="1">
    <source>
        <dbReference type="EMBL" id="KAJ8123395.1"/>
    </source>
</evidence>
<keyword evidence="2" id="KW-1185">Reference proteome</keyword>
<comment type="caution">
    <text evidence="1">The sequence shown here is derived from an EMBL/GenBank/DDBJ whole genome shotgun (WGS) entry which is preliminary data.</text>
</comment>
<reference evidence="1" key="1">
    <citation type="submission" date="2022-11" db="EMBL/GenBank/DDBJ databases">
        <title>Genome Sequence of Nemania bipapillata.</title>
        <authorList>
            <person name="Buettner E."/>
        </authorList>
    </citation>
    <scope>NUCLEOTIDE SEQUENCE</scope>
    <source>
        <strain evidence="1">CP14</strain>
    </source>
</reference>
<dbReference type="EMBL" id="JAPESX010000089">
    <property type="protein sequence ID" value="KAJ8123395.1"/>
    <property type="molecule type" value="Genomic_DNA"/>
</dbReference>